<dbReference type="KEGG" id="lak:106181813"/>
<dbReference type="InParanoid" id="A0A1S3KGY6"/>
<dbReference type="PANTHER" id="PTHR10699:SF11">
    <property type="entry name" value="IGLOO, ISOFORM A"/>
    <property type="match status" value="1"/>
</dbReference>
<dbReference type="InterPro" id="IPR000048">
    <property type="entry name" value="IQ_motif_EF-hand-BS"/>
</dbReference>
<dbReference type="AlphaFoldDB" id="A0A1S3KGY6"/>
<evidence type="ECO:0000313" key="3">
    <source>
        <dbReference type="RefSeq" id="XP_013421752.1"/>
    </source>
</evidence>
<gene>
    <name evidence="3" type="primary">LOC106181813</name>
</gene>
<dbReference type="Gene3D" id="1.20.5.190">
    <property type="match status" value="1"/>
</dbReference>
<dbReference type="GO" id="GO:0005516">
    <property type="term" value="F:calmodulin binding"/>
    <property type="evidence" value="ECO:0007669"/>
    <property type="project" value="TreeGrafter"/>
</dbReference>
<dbReference type="SMART" id="SM00015">
    <property type="entry name" value="IQ"/>
    <property type="match status" value="1"/>
</dbReference>
<dbReference type="PROSITE" id="PS50096">
    <property type="entry name" value="IQ"/>
    <property type="match status" value="1"/>
</dbReference>
<reference evidence="3" key="1">
    <citation type="submission" date="2025-08" db="UniProtKB">
        <authorList>
            <consortium name="RefSeq"/>
        </authorList>
    </citation>
    <scope>IDENTIFICATION</scope>
    <source>
        <tissue evidence="3">Gonads</tissue>
    </source>
</reference>
<evidence type="ECO:0000256" key="1">
    <source>
        <dbReference type="SAM" id="MobiDB-lite"/>
    </source>
</evidence>
<name>A0A1S3KGY6_LINAN</name>
<feature type="compositionally biased region" description="Basic and acidic residues" evidence="1">
    <location>
        <begin position="1"/>
        <end position="18"/>
    </location>
</feature>
<proteinExistence type="predicted"/>
<evidence type="ECO:0000313" key="2">
    <source>
        <dbReference type="Proteomes" id="UP000085678"/>
    </source>
</evidence>
<feature type="region of interest" description="Disordered" evidence="1">
    <location>
        <begin position="1"/>
        <end position="46"/>
    </location>
</feature>
<organism evidence="2 3">
    <name type="scientific">Lingula anatina</name>
    <name type="common">Brachiopod</name>
    <name type="synonym">Lingula unguis</name>
    <dbReference type="NCBI Taxonomy" id="7574"/>
    <lineage>
        <taxon>Eukaryota</taxon>
        <taxon>Metazoa</taxon>
        <taxon>Spiralia</taxon>
        <taxon>Lophotrochozoa</taxon>
        <taxon>Brachiopoda</taxon>
        <taxon>Linguliformea</taxon>
        <taxon>Lingulata</taxon>
        <taxon>Lingulida</taxon>
        <taxon>Linguloidea</taxon>
        <taxon>Lingulidae</taxon>
        <taxon>Lingula</taxon>
    </lineage>
</organism>
<accession>A0A1S3KGY6</accession>
<dbReference type="Pfam" id="PF00612">
    <property type="entry name" value="IQ"/>
    <property type="match status" value="1"/>
</dbReference>
<protein>
    <submittedName>
        <fullName evidence="3">Purkinje cell protein 4-like protein 1</fullName>
    </submittedName>
</protein>
<sequence length="82" mass="8954">MKARKQVSDMKTSAHDDANMAPSQEPASATVEEEEEEIDIDLNDPEVEKAATKIQAGFKGMKARKNVKAVKVCDFEVGCLLS</sequence>
<dbReference type="PANTHER" id="PTHR10699">
    <property type="entry name" value="NEUROMODULIN"/>
    <property type="match status" value="1"/>
</dbReference>
<dbReference type="Proteomes" id="UP000085678">
    <property type="component" value="Unplaced"/>
</dbReference>
<dbReference type="OrthoDB" id="252964at2759"/>
<dbReference type="RefSeq" id="XP_013421752.1">
    <property type="nucleotide sequence ID" value="XM_013566298.1"/>
</dbReference>
<dbReference type="GeneID" id="106181813"/>
<keyword evidence="2" id="KW-1185">Reference proteome</keyword>
<feature type="compositionally biased region" description="Acidic residues" evidence="1">
    <location>
        <begin position="31"/>
        <end position="45"/>
    </location>
</feature>